<evidence type="ECO:0000256" key="1">
    <source>
        <dbReference type="ARBA" id="ARBA00002397"/>
    </source>
</evidence>
<evidence type="ECO:0000256" key="4">
    <source>
        <dbReference type="SAM" id="Coils"/>
    </source>
</evidence>
<comment type="similarity">
    <text evidence="2">Belongs to the FlgN family.</text>
</comment>
<dbReference type="Proteomes" id="UP001169719">
    <property type="component" value="Unassembled WGS sequence"/>
</dbReference>
<proteinExistence type="inferred from homology"/>
<keyword evidence="3" id="KW-1005">Bacterial flagellum biogenesis</keyword>
<name>A0ABT7XVU7_9VIBR</name>
<dbReference type="InterPro" id="IPR007809">
    <property type="entry name" value="FlgN-like"/>
</dbReference>
<comment type="caution">
    <text evidence="5">The sequence shown here is derived from an EMBL/GenBank/DDBJ whole genome shotgun (WGS) entry which is preliminary data.</text>
</comment>
<dbReference type="EMBL" id="JAUEOZ010000001">
    <property type="protein sequence ID" value="MDN2479897.1"/>
    <property type="molecule type" value="Genomic_DNA"/>
</dbReference>
<comment type="function">
    <text evidence="1">Required for the efficient initiation of filament assembly.</text>
</comment>
<keyword evidence="5" id="KW-0282">Flagellum</keyword>
<evidence type="ECO:0000313" key="5">
    <source>
        <dbReference type="EMBL" id="MDN2479897.1"/>
    </source>
</evidence>
<dbReference type="RefSeq" id="WP_289960224.1">
    <property type="nucleotide sequence ID" value="NZ_JAUEOZ010000001.1"/>
</dbReference>
<keyword evidence="4" id="KW-0175">Coiled coil</keyword>
<sequence length="149" mass="16706">MNSDKIAAIKAFIQEVSLDVKDYQALLKVLRNQHILLAQRDSQRLEQTAAQYQKFLAKLENRAAKRSQLLIKIGVSSDAQGVDKLISALPDSIAQPLTKNWNKLQAVVSECQAQNERNGNLLSMQHSILSELTQKSEPQTYSPETYPAE</sequence>
<protein>
    <submittedName>
        <fullName evidence="5">Flagellar protein FlgN</fullName>
    </submittedName>
</protein>
<evidence type="ECO:0000256" key="2">
    <source>
        <dbReference type="ARBA" id="ARBA00007703"/>
    </source>
</evidence>
<dbReference type="InterPro" id="IPR036679">
    <property type="entry name" value="FlgN-like_sf"/>
</dbReference>
<keyword evidence="5" id="KW-0969">Cilium</keyword>
<evidence type="ECO:0000256" key="3">
    <source>
        <dbReference type="ARBA" id="ARBA00022795"/>
    </source>
</evidence>
<organism evidence="5 6">
    <name type="scientific">Vibrio agarivorans</name>
    <dbReference type="NCBI Taxonomy" id="153622"/>
    <lineage>
        <taxon>Bacteria</taxon>
        <taxon>Pseudomonadati</taxon>
        <taxon>Pseudomonadota</taxon>
        <taxon>Gammaproteobacteria</taxon>
        <taxon>Vibrionales</taxon>
        <taxon>Vibrionaceae</taxon>
        <taxon>Vibrio</taxon>
    </lineage>
</organism>
<dbReference type="Gene3D" id="1.20.58.300">
    <property type="entry name" value="FlgN-like"/>
    <property type="match status" value="1"/>
</dbReference>
<dbReference type="Pfam" id="PF05130">
    <property type="entry name" value="FlgN"/>
    <property type="match status" value="1"/>
</dbReference>
<reference evidence="5" key="1">
    <citation type="submission" date="2024-05" db="EMBL/GenBank/DDBJ databases">
        <title>Genome Sequences of Four Agar- Degrading Marine Bacteria.</title>
        <authorList>
            <person name="Phillips E.K."/>
            <person name="Shaffer J.C."/>
            <person name="Henson M.W."/>
            <person name="Temperton B."/>
            <person name="Thrash C.J."/>
            <person name="Martin M.O."/>
        </authorList>
    </citation>
    <scope>NUCLEOTIDE SEQUENCE</scope>
    <source>
        <strain evidence="5">EKP203</strain>
    </source>
</reference>
<feature type="coiled-coil region" evidence="4">
    <location>
        <begin position="13"/>
        <end position="62"/>
    </location>
</feature>
<dbReference type="SUPFAM" id="SSF140566">
    <property type="entry name" value="FlgN-like"/>
    <property type="match status" value="1"/>
</dbReference>
<keyword evidence="6" id="KW-1185">Reference proteome</keyword>
<gene>
    <name evidence="5" type="ORF">QWJ08_00460</name>
</gene>
<keyword evidence="5" id="KW-0966">Cell projection</keyword>
<evidence type="ECO:0000313" key="6">
    <source>
        <dbReference type="Proteomes" id="UP001169719"/>
    </source>
</evidence>
<accession>A0ABT7XVU7</accession>